<proteinExistence type="predicted"/>
<sequence length="146" mass="16969">MTRPPRPKYPSDSKNYHEQRRPRFTQTIWLPEDLMETYASLKRCLGPNKYHADVVRFLFEAADGAIMSVIEAERSRLGPVTLRSDCAVVKKLKMTKIEVSWRLKLLMVVRRMFLIGKLQKKQGNFIYKNFGIPATVEPPVEMRSIA</sequence>
<dbReference type="AlphaFoldDB" id="A0ABD3HGV3"/>
<gene>
    <name evidence="1" type="ORF">R1sor_004494</name>
</gene>
<protein>
    <recommendedName>
        <fullName evidence="3">Histone H2A/H2B/H3 domain-containing protein</fullName>
    </recommendedName>
</protein>
<keyword evidence="2" id="KW-1185">Reference proteome</keyword>
<evidence type="ECO:0000313" key="1">
    <source>
        <dbReference type="EMBL" id="KAL3690843.1"/>
    </source>
</evidence>
<dbReference type="Proteomes" id="UP001633002">
    <property type="component" value="Unassembled WGS sequence"/>
</dbReference>
<organism evidence="1 2">
    <name type="scientific">Riccia sorocarpa</name>
    <dbReference type="NCBI Taxonomy" id="122646"/>
    <lineage>
        <taxon>Eukaryota</taxon>
        <taxon>Viridiplantae</taxon>
        <taxon>Streptophyta</taxon>
        <taxon>Embryophyta</taxon>
        <taxon>Marchantiophyta</taxon>
        <taxon>Marchantiopsida</taxon>
        <taxon>Marchantiidae</taxon>
        <taxon>Marchantiales</taxon>
        <taxon>Ricciaceae</taxon>
        <taxon>Riccia</taxon>
    </lineage>
</organism>
<comment type="caution">
    <text evidence="1">The sequence shown here is derived from an EMBL/GenBank/DDBJ whole genome shotgun (WGS) entry which is preliminary data.</text>
</comment>
<reference evidence="1 2" key="1">
    <citation type="submission" date="2024-09" db="EMBL/GenBank/DDBJ databases">
        <title>Chromosome-scale assembly of Riccia sorocarpa.</title>
        <authorList>
            <person name="Paukszto L."/>
        </authorList>
    </citation>
    <scope>NUCLEOTIDE SEQUENCE [LARGE SCALE GENOMIC DNA]</scope>
    <source>
        <strain evidence="1">LP-2024</strain>
        <tissue evidence="1">Aerial parts of the thallus</tissue>
    </source>
</reference>
<evidence type="ECO:0000313" key="2">
    <source>
        <dbReference type="Proteomes" id="UP001633002"/>
    </source>
</evidence>
<accession>A0ABD3HGV3</accession>
<dbReference type="EMBL" id="JBJQOH010000003">
    <property type="protein sequence ID" value="KAL3690843.1"/>
    <property type="molecule type" value="Genomic_DNA"/>
</dbReference>
<name>A0ABD3HGV3_9MARC</name>
<evidence type="ECO:0008006" key="3">
    <source>
        <dbReference type="Google" id="ProtNLM"/>
    </source>
</evidence>